<accession>A0ABU3KSW3</accession>
<dbReference type="Pfam" id="PF02371">
    <property type="entry name" value="Transposase_20"/>
    <property type="match status" value="1"/>
</dbReference>
<feature type="domain" description="Transposase IS116/IS110/IS902 C-terminal" evidence="1">
    <location>
        <begin position="41"/>
        <end position="79"/>
    </location>
</feature>
<gene>
    <name evidence="2" type="ORF">RAE19_18825</name>
</gene>
<protein>
    <submittedName>
        <fullName evidence="2">Transposase</fullName>
    </submittedName>
</protein>
<evidence type="ECO:0000259" key="1">
    <source>
        <dbReference type="Pfam" id="PF02371"/>
    </source>
</evidence>
<evidence type="ECO:0000313" key="2">
    <source>
        <dbReference type="EMBL" id="MDT7520703.1"/>
    </source>
</evidence>
<organism evidence="2 3">
    <name type="scientific">Rhodoferax potami</name>
    <dbReference type="NCBI Taxonomy" id="3068338"/>
    <lineage>
        <taxon>Bacteria</taxon>
        <taxon>Pseudomonadati</taxon>
        <taxon>Pseudomonadota</taxon>
        <taxon>Betaproteobacteria</taxon>
        <taxon>Burkholderiales</taxon>
        <taxon>Comamonadaceae</taxon>
        <taxon>Rhodoferax</taxon>
    </lineage>
</organism>
<proteinExistence type="predicted"/>
<dbReference type="InterPro" id="IPR047650">
    <property type="entry name" value="Transpos_IS110"/>
</dbReference>
<reference evidence="2 3" key="1">
    <citation type="submission" date="2023-08" db="EMBL/GenBank/DDBJ databases">
        <title>Rhodoferax potami sp. nov. and Rhodoferax mekongensis sp. nov., isolated from the Mekong River in Thailand.</title>
        <authorList>
            <person name="Kitikhun S."/>
            <person name="Charoenyingcharoen P."/>
            <person name="Siriarchawattana P."/>
            <person name="Likhitrattanapisal S."/>
            <person name="Nilsakha T."/>
            <person name="Chanpet A."/>
            <person name="Rattanawaree P."/>
            <person name="Ingsriswang S."/>
        </authorList>
    </citation>
    <scope>NUCLEOTIDE SEQUENCE [LARGE SCALE GENOMIC DNA]</scope>
    <source>
        <strain evidence="2 3">TBRC 17660</strain>
    </source>
</reference>
<dbReference type="PANTHER" id="PTHR33055">
    <property type="entry name" value="TRANSPOSASE FOR INSERTION SEQUENCE ELEMENT IS1111A"/>
    <property type="match status" value="1"/>
</dbReference>
<sequence>MKKFRTSPRSGCGPTITTARIWPWAVSPQCSTWPWLHNRSTFRSGGNWGDYRITKRGDTYLRTLLIQGAKSAVMSAGKRSDRISKWLLQLKERIGWQKTVVALANKNARILWSVLTRGTTFDPNHVPTYPGAVSAA</sequence>
<dbReference type="InterPro" id="IPR003346">
    <property type="entry name" value="Transposase_20"/>
</dbReference>
<name>A0ABU3KSW3_9BURK</name>
<dbReference type="PANTHER" id="PTHR33055:SF3">
    <property type="entry name" value="PUTATIVE TRANSPOSASE FOR IS117-RELATED"/>
    <property type="match status" value="1"/>
</dbReference>
<dbReference type="EMBL" id="JAVBIK010000003">
    <property type="protein sequence ID" value="MDT7520703.1"/>
    <property type="molecule type" value="Genomic_DNA"/>
</dbReference>
<dbReference type="Proteomes" id="UP001321700">
    <property type="component" value="Unassembled WGS sequence"/>
</dbReference>
<comment type="caution">
    <text evidence="2">The sequence shown here is derived from an EMBL/GenBank/DDBJ whole genome shotgun (WGS) entry which is preliminary data.</text>
</comment>
<evidence type="ECO:0000313" key="3">
    <source>
        <dbReference type="Proteomes" id="UP001321700"/>
    </source>
</evidence>
<keyword evidence="3" id="KW-1185">Reference proteome</keyword>